<evidence type="ECO:0000256" key="3">
    <source>
        <dbReference type="ARBA" id="ARBA00022741"/>
    </source>
</evidence>
<dbReference type="InterPro" id="IPR005225">
    <property type="entry name" value="Small_GTP-bd"/>
</dbReference>
<evidence type="ECO:0000256" key="1">
    <source>
        <dbReference type="ARBA" id="ARBA00004308"/>
    </source>
</evidence>
<evidence type="ECO:0000313" key="6">
    <source>
        <dbReference type="Proteomes" id="UP001162131"/>
    </source>
</evidence>
<comment type="subcellular location">
    <subcellularLocation>
        <location evidence="1">Endomembrane system</location>
    </subcellularLocation>
</comment>
<keyword evidence="3" id="KW-0547">Nucleotide-binding</keyword>
<reference evidence="5" key="1">
    <citation type="submission" date="2021-09" db="EMBL/GenBank/DDBJ databases">
        <authorList>
            <consortium name="AG Swart"/>
            <person name="Singh M."/>
            <person name="Singh A."/>
            <person name="Seah K."/>
            <person name="Emmerich C."/>
        </authorList>
    </citation>
    <scope>NUCLEOTIDE SEQUENCE</scope>
    <source>
        <strain evidence="5">ATCC30299</strain>
    </source>
</reference>
<dbReference type="PRINTS" id="PR00449">
    <property type="entry name" value="RASTRNSFRMNG"/>
</dbReference>
<dbReference type="SMART" id="SM00173">
    <property type="entry name" value="RAS"/>
    <property type="match status" value="1"/>
</dbReference>
<comment type="caution">
    <text evidence="5">The sequence shown here is derived from an EMBL/GenBank/DDBJ whole genome shotgun (WGS) entry which is preliminary data.</text>
</comment>
<dbReference type="PROSITE" id="PS51419">
    <property type="entry name" value="RAB"/>
    <property type="match status" value="1"/>
</dbReference>
<dbReference type="FunFam" id="3.40.50.300:FF:000586">
    <property type="entry name" value="Rab family GTPase"/>
    <property type="match status" value="1"/>
</dbReference>
<dbReference type="SUPFAM" id="SSF52540">
    <property type="entry name" value="P-loop containing nucleoside triphosphate hydrolases"/>
    <property type="match status" value="1"/>
</dbReference>
<accession>A0AAU9IWH4</accession>
<dbReference type="NCBIfam" id="TIGR00231">
    <property type="entry name" value="small_GTP"/>
    <property type="match status" value="1"/>
</dbReference>
<dbReference type="Proteomes" id="UP001162131">
    <property type="component" value="Unassembled WGS sequence"/>
</dbReference>
<dbReference type="AlphaFoldDB" id="A0AAU9IWH4"/>
<dbReference type="PANTHER" id="PTHR47979">
    <property type="entry name" value="DRAB11-RELATED"/>
    <property type="match status" value="1"/>
</dbReference>
<dbReference type="SMART" id="SM00174">
    <property type="entry name" value="RHO"/>
    <property type="match status" value="1"/>
</dbReference>
<dbReference type="Pfam" id="PF00071">
    <property type="entry name" value="Ras"/>
    <property type="match status" value="1"/>
</dbReference>
<organism evidence="5 6">
    <name type="scientific">Blepharisma stoltei</name>
    <dbReference type="NCBI Taxonomy" id="1481888"/>
    <lineage>
        <taxon>Eukaryota</taxon>
        <taxon>Sar</taxon>
        <taxon>Alveolata</taxon>
        <taxon>Ciliophora</taxon>
        <taxon>Postciliodesmatophora</taxon>
        <taxon>Heterotrichea</taxon>
        <taxon>Heterotrichida</taxon>
        <taxon>Blepharismidae</taxon>
        <taxon>Blepharisma</taxon>
    </lineage>
</organism>
<gene>
    <name evidence="5" type="ORF">BSTOLATCC_MIC18716</name>
</gene>
<keyword evidence="6" id="KW-1185">Reference proteome</keyword>
<keyword evidence="4" id="KW-0472">Membrane</keyword>
<dbReference type="InterPro" id="IPR050209">
    <property type="entry name" value="Rab_GTPases_membrane_traffic"/>
</dbReference>
<dbReference type="GO" id="GO:0012505">
    <property type="term" value="C:endomembrane system"/>
    <property type="evidence" value="ECO:0007669"/>
    <property type="project" value="UniProtKB-SubCell"/>
</dbReference>
<dbReference type="SMART" id="SM00177">
    <property type="entry name" value="ARF"/>
    <property type="match status" value="1"/>
</dbReference>
<dbReference type="PROSITE" id="PS51421">
    <property type="entry name" value="RAS"/>
    <property type="match status" value="1"/>
</dbReference>
<protein>
    <submittedName>
        <fullName evidence="5">Uncharacterized protein</fullName>
    </submittedName>
</protein>
<evidence type="ECO:0000313" key="5">
    <source>
        <dbReference type="EMBL" id="CAG9317470.1"/>
    </source>
</evidence>
<dbReference type="InterPro" id="IPR001806">
    <property type="entry name" value="Small_GTPase"/>
</dbReference>
<dbReference type="SMART" id="SM00176">
    <property type="entry name" value="RAN"/>
    <property type="match status" value="1"/>
</dbReference>
<sequence length="203" mass="23474">MEEELLFRVIIVGDTGVGKSCVLLRFSENIFKEQHNVTIGVEFGTKTVRINDQPIKLQIWDTAGQESFRSITRSFYRRADGVLLVYDTTAKHTFENCEYWLDEIRQNASADVVLYLVANQVDLIDSGEAREVTTEEGRKFAERHQLAGFKETSAKSGLNVEETFMDFTRVLYERWKDRKEIEPAPQPKIELRATKLKKKKKCC</sequence>
<dbReference type="GO" id="GO:0005525">
    <property type="term" value="F:GTP binding"/>
    <property type="evidence" value="ECO:0007669"/>
    <property type="project" value="InterPro"/>
</dbReference>
<dbReference type="PROSITE" id="PS51420">
    <property type="entry name" value="RHO"/>
    <property type="match status" value="1"/>
</dbReference>
<dbReference type="SMART" id="SM00175">
    <property type="entry name" value="RAB"/>
    <property type="match status" value="1"/>
</dbReference>
<dbReference type="GO" id="GO:0003924">
    <property type="term" value="F:GTPase activity"/>
    <property type="evidence" value="ECO:0007669"/>
    <property type="project" value="InterPro"/>
</dbReference>
<evidence type="ECO:0000256" key="4">
    <source>
        <dbReference type="ARBA" id="ARBA00023136"/>
    </source>
</evidence>
<proteinExistence type="inferred from homology"/>
<dbReference type="CDD" id="cd00154">
    <property type="entry name" value="Rab"/>
    <property type="match status" value="1"/>
</dbReference>
<name>A0AAU9IWH4_9CILI</name>
<dbReference type="InterPro" id="IPR027417">
    <property type="entry name" value="P-loop_NTPase"/>
</dbReference>
<dbReference type="Gene3D" id="3.40.50.300">
    <property type="entry name" value="P-loop containing nucleotide triphosphate hydrolases"/>
    <property type="match status" value="1"/>
</dbReference>
<dbReference type="EMBL" id="CAJZBQ010000018">
    <property type="protein sequence ID" value="CAG9317470.1"/>
    <property type="molecule type" value="Genomic_DNA"/>
</dbReference>
<evidence type="ECO:0000256" key="2">
    <source>
        <dbReference type="ARBA" id="ARBA00006270"/>
    </source>
</evidence>
<comment type="similarity">
    <text evidence="2">Belongs to the small GTPase superfamily. Rab family.</text>
</comment>